<dbReference type="InterPro" id="IPR050138">
    <property type="entry name" value="DHOase/Allantoinase_Hydrolase"/>
</dbReference>
<dbReference type="InterPro" id="IPR002195">
    <property type="entry name" value="Dihydroorotase_CS"/>
</dbReference>
<dbReference type="SUPFAM" id="SSF51556">
    <property type="entry name" value="Metallo-dependent hydrolases"/>
    <property type="match status" value="1"/>
</dbReference>
<dbReference type="InterPro" id="IPR032466">
    <property type="entry name" value="Metal_Hydrolase"/>
</dbReference>
<protein>
    <submittedName>
        <fullName evidence="7">Dihydroorotase</fullName>
        <ecNumber evidence="7">3.5.2.3</ecNumber>
    </submittedName>
</protein>
<comment type="similarity">
    <text evidence="3">Belongs to the metallo-dependent hydrolases superfamily. DHOase family. Class I DHOase subfamily.</text>
</comment>
<dbReference type="SUPFAM" id="SSF51338">
    <property type="entry name" value="Composite domain of metallo-dependent hydrolases"/>
    <property type="match status" value="1"/>
</dbReference>
<evidence type="ECO:0000256" key="2">
    <source>
        <dbReference type="ARBA" id="ARBA00002368"/>
    </source>
</evidence>
<evidence type="ECO:0000256" key="4">
    <source>
        <dbReference type="ARBA" id="ARBA00022723"/>
    </source>
</evidence>
<gene>
    <name evidence="7" type="ORF">J5V48_02535</name>
</gene>
<accession>A0ABS7DF76</accession>
<evidence type="ECO:0000256" key="3">
    <source>
        <dbReference type="ARBA" id="ARBA00010286"/>
    </source>
</evidence>
<dbReference type="PANTHER" id="PTHR43668:SF4">
    <property type="entry name" value="ALLANTOINASE"/>
    <property type="match status" value="1"/>
</dbReference>
<dbReference type="PANTHER" id="PTHR43668">
    <property type="entry name" value="ALLANTOINASE"/>
    <property type="match status" value="1"/>
</dbReference>
<comment type="function">
    <text evidence="2">Catalyzes the reversible cyclization of carbamoyl aspartate to dihydroorotate.</text>
</comment>
<keyword evidence="4" id="KW-0479">Metal-binding</keyword>
<comment type="cofactor">
    <cofactor evidence="1">
        <name>Zn(2+)</name>
        <dbReference type="ChEBI" id="CHEBI:29105"/>
    </cofactor>
</comment>
<dbReference type="InterPro" id="IPR011059">
    <property type="entry name" value="Metal-dep_hydrolase_composite"/>
</dbReference>
<dbReference type="GO" id="GO:0004151">
    <property type="term" value="F:dihydroorotase activity"/>
    <property type="evidence" value="ECO:0007669"/>
    <property type="project" value="UniProtKB-EC"/>
</dbReference>
<reference evidence="7 8" key="1">
    <citation type="submission" date="2021-03" db="EMBL/GenBank/DDBJ databases">
        <title>Succinivibrio sp. nov. isolated from feces of cow.</title>
        <authorList>
            <person name="Choi J.-Y."/>
        </authorList>
    </citation>
    <scope>NUCLEOTIDE SEQUENCE [LARGE SCALE GENOMIC DNA]</scope>
    <source>
        <strain evidence="7 8">AGMB01872</strain>
    </source>
</reference>
<feature type="domain" description="Amidohydrolase-related" evidence="6">
    <location>
        <begin position="50"/>
        <end position="427"/>
    </location>
</feature>
<dbReference type="InterPro" id="IPR006680">
    <property type="entry name" value="Amidohydro-rel"/>
</dbReference>
<proteinExistence type="inferred from homology"/>
<evidence type="ECO:0000256" key="5">
    <source>
        <dbReference type="ARBA" id="ARBA00022801"/>
    </source>
</evidence>
<evidence type="ECO:0000256" key="1">
    <source>
        <dbReference type="ARBA" id="ARBA00001947"/>
    </source>
</evidence>
<dbReference type="RefSeq" id="WP_219936772.1">
    <property type="nucleotide sequence ID" value="NZ_JAGFNY010000004.1"/>
</dbReference>
<dbReference type="Pfam" id="PF01979">
    <property type="entry name" value="Amidohydro_1"/>
    <property type="match status" value="1"/>
</dbReference>
<evidence type="ECO:0000259" key="6">
    <source>
        <dbReference type="Pfam" id="PF01979"/>
    </source>
</evidence>
<evidence type="ECO:0000313" key="8">
    <source>
        <dbReference type="Proteomes" id="UP000731465"/>
    </source>
</evidence>
<keyword evidence="5 7" id="KW-0378">Hydrolase</keyword>
<dbReference type="EMBL" id="JAGFNY010000004">
    <property type="protein sequence ID" value="MBW7569766.1"/>
    <property type="molecule type" value="Genomic_DNA"/>
</dbReference>
<dbReference type="Gene3D" id="3.20.20.140">
    <property type="entry name" value="Metal-dependent hydrolases"/>
    <property type="match status" value="1"/>
</dbReference>
<dbReference type="NCBIfam" id="NF006688">
    <property type="entry name" value="PRK09236.1"/>
    <property type="match status" value="1"/>
</dbReference>
<dbReference type="Proteomes" id="UP000731465">
    <property type="component" value="Unassembled WGS sequence"/>
</dbReference>
<dbReference type="Gene3D" id="2.30.40.10">
    <property type="entry name" value="Urease, subunit C, domain 1"/>
    <property type="match status" value="1"/>
</dbReference>
<keyword evidence="8" id="KW-1185">Reference proteome</keyword>
<evidence type="ECO:0000313" key="7">
    <source>
        <dbReference type="EMBL" id="MBW7569766.1"/>
    </source>
</evidence>
<name>A0ABS7DF76_9GAMM</name>
<dbReference type="EC" id="3.5.2.3" evidence="7"/>
<sequence length="446" mass="49800">MNRILLKNALLITPERIIRNDLLIEEKRIAKIDRNIIDNDAQILDCHEYIVFPGLIDEHVHFRQPGMEHKATIESESRACVLGGVTSYLDMPNNSPSCTTMKMINEKKAIAAKDSLANYGFYLGADDKNIDEIANAPVREIAGIKVFMGSSTGSLLVEDEKKLTTIFEKAKTIICLHCEDTKTILDNEKIAKATYGENVPFSMHPVIRNRDCCIKSSALAIEIAKKTGARIHIMHLSTKDEVNMLAEYMYGDVVTRQISAEACIPHLCFSDFDYQRKGAYLKCNPSVKYEIDRRALVNGLEKGIITTVATDHAPHEKAAKEGTYFKCASGLPSVQFSLQSLLELYKQHEITLETIAKVTSTNVAKRFHIKDRGAIKEGYFADLAIVNLSERNTVCEDDIASKCKWSPFTGETFSSKIVHTIVNGELVVKDSKIVSDAKGMALEFDR</sequence>
<organism evidence="7 8">
    <name type="scientific">Succinivibrio faecicola</name>
    <dbReference type="NCBI Taxonomy" id="2820300"/>
    <lineage>
        <taxon>Bacteria</taxon>
        <taxon>Pseudomonadati</taxon>
        <taxon>Pseudomonadota</taxon>
        <taxon>Gammaproteobacteria</taxon>
        <taxon>Aeromonadales</taxon>
        <taxon>Succinivibrionaceae</taxon>
        <taxon>Succinivibrio</taxon>
    </lineage>
</organism>
<comment type="caution">
    <text evidence="7">The sequence shown here is derived from an EMBL/GenBank/DDBJ whole genome shotgun (WGS) entry which is preliminary data.</text>
</comment>
<dbReference type="PROSITE" id="PS00483">
    <property type="entry name" value="DIHYDROOROTASE_2"/>
    <property type="match status" value="1"/>
</dbReference>